<reference evidence="1" key="1">
    <citation type="submission" date="2013-11" db="EMBL/GenBank/DDBJ databases">
        <title>The Genome Sequence of Phytophthora parasitica CHvinca01.</title>
        <authorList>
            <consortium name="The Broad Institute Genomics Platform"/>
            <person name="Russ C."/>
            <person name="Tyler B."/>
            <person name="Panabieres F."/>
            <person name="Shan W."/>
            <person name="Tripathy S."/>
            <person name="Grunwald N."/>
            <person name="Machado M."/>
            <person name="Johnson C.S."/>
            <person name="Arredondo F."/>
            <person name="Hong C."/>
            <person name="Coffey M."/>
            <person name="Young S.K."/>
            <person name="Zeng Q."/>
            <person name="Gargeya S."/>
            <person name="Fitzgerald M."/>
            <person name="Abouelleil A."/>
            <person name="Alvarado L."/>
            <person name="Chapman S.B."/>
            <person name="Gainer-Dewar J."/>
            <person name="Goldberg J."/>
            <person name="Griggs A."/>
            <person name="Gujja S."/>
            <person name="Hansen M."/>
            <person name="Howarth C."/>
            <person name="Imamovic A."/>
            <person name="Ireland A."/>
            <person name="Larimer J."/>
            <person name="McCowan C."/>
            <person name="Murphy C."/>
            <person name="Pearson M."/>
            <person name="Poon T.W."/>
            <person name="Priest M."/>
            <person name="Roberts A."/>
            <person name="Saif S."/>
            <person name="Shea T."/>
            <person name="Sykes S."/>
            <person name="Wortman J."/>
            <person name="Nusbaum C."/>
            <person name="Birren B."/>
        </authorList>
    </citation>
    <scope>NUCLEOTIDE SEQUENCE [LARGE SCALE GENOMIC DNA]</scope>
    <source>
        <strain evidence="1">CHvinca01</strain>
    </source>
</reference>
<dbReference type="SUPFAM" id="SSF48403">
    <property type="entry name" value="Ankyrin repeat"/>
    <property type="match status" value="1"/>
</dbReference>
<proteinExistence type="predicted"/>
<protein>
    <submittedName>
        <fullName evidence="1">Uncharacterized protein</fullName>
    </submittedName>
</protein>
<dbReference type="Pfam" id="PF00023">
    <property type="entry name" value="Ank"/>
    <property type="match status" value="1"/>
</dbReference>
<dbReference type="AlphaFoldDB" id="W2KTL5"/>
<dbReference type="InterPro" id="IPR002110">
    <property type="entry name" value="Ankyrin_rpt"/>
</dbReference>
<accession>W2KTL5</accession>
<organism evidence="1">
    <name type="scientific">Phytophthora nicotianae</name>
    <name type="common">Potato buckeye rot agent</name>
    <name type="synonym">Phytophthora parasitica</name>
    <dbReference type="NCBI Taxonomy" id="4792"/>
    <lineage>
        <taxon>Eukaryota</taxon>
        <taxon>Sar</taxon>
        <taxon>Stramenopiles</taxon>
        <taxon>Oomycota</taxon>
        <taxon>Peronosporomycetes</taxon>
        <taxon>Peronosporales</taxon>
        <taxon>Peronosporaceae</taxon>
        <taxon>Phytophthora</taxon>
    </lineage>
</organism>
<sequence>MPLMYAVKRNFVELVRYLVLEAGAIVNKKYEMGVPELPLHDALTGESTQVVDYATYRS</sequence>
<gene>
    <name evidence="1" type="ORF">L917_12398</name>
</gene>
<dbReference type="EMBL" id="KI680732">
    <property type="protein sequence ID" value="ETL88526.1"/>
    <property type="molecule type" value="Genomic_DNA"/>
</dbReference>
<dbReference type="Gene3D" id="1.25.40.20">
    <property type="entry name" value="Ankyrin repeat-containing domain"/>
    <property type="match status" value="1"/>
</dbReference>
<dbReference type="InterPro" id="IPR036770">
    <property type="entry name" value="Ankyrin_rpt-contain_sf"/>
</dbReference>
<name>W2KTL5_PHYNI</name>
<evidence type="ECO:0000313" key="1">
    <source>
        <dbReference type="EMBL" id="ETL88526.1"/>
    </source>
</evidence>
<dbReference type="Proteomes" id="UP000054423">
    <property type="component" value="Unassembled WGS sequence"/>
</dbReference>